<gene>
    <name evidence="1" type="ORF">DPMN_125613</name>
</gene>
<reference evidence="1" key="2">
    <citation type="submission" date="2020-11" db="EMBL/GenBank/DDBJ databases">
        <authorList>
            <person name="McCartney M.A."/>
            <person name="Auch B."/>
            <person name="Kono T."/>
            <person name="Mallez S."/>
            <person name="Becker A."/>
            <person name="Gohl D.M."/>
            <person name="Silverstein K.A.T."/>
            <person name="Koren S."/>
            <person name="Bechman K.B."/>
            <person name="Herman A."/>
            <person name="Abrahante J.E."/>
            <person name="Garbe J."/>
        </authorList>
    </citation>
    <scope>NUCLEOTIDE SEQUENCE</scope>
    <source>
        <strain evidence="1">Duluth1</strain>
        <tissue evidence="1">Whole animal</tissue>
    </source>
</reference>
<name>A0A9D4JTQ0_DREPO</name>
<dbReference type="AlphaFoldDB" id="A0A9D4JTQ0"/>
<proteinExistence type="predicted"/>
<protein>
    <submittedName>
        <fullName evidence="1">Uncharacterized protein</fullName>
    </submittedName>
</protein>
<comment type="caution">
    <text evidence="1">The sequence shown here is derived from an EMBL/GenBank/DDBJ whole genome shotgun (WGS) entry which is preliminary data.</text>
</comment>
<evidence type="ECO:0000313" key="1">
    <source>
        <dbReference type="EMBL" id="KAH3823791.1"/>
    </source>
</evidence>
<accession>A0A9D4JTQ0</accession>
<sequence>MTSVTTASFQLHHEDSSCIWTTSTNDIVWSLDPDTPSRYWSFNHPQKYCMSKVFLLANPCIVPWLAGVDSLPMSSAVFPCGSDVIKRSYSRCEGVNGAGSIMSDEVNFNEHLLRTASILVIRVIGVQKYCVKYYTIL</sequence>
<dbReference type="Proteomes" id="UP000828390">
    <property type="component" value="Unassembled WGS sequence"/>
</dbReference>
<organism evidence="1 2">
    <name type="scientific">Dreissena polymorpha</name>
    <name type="common">Zebra mussel</name>
    <name type="synonym">Mytilus polymorpha</name>
    <dbReference type="NCBI Taxonomy" id="45954"/>
    <lineage>
        <taxon>Eukaryota</taxon>
        <taxon>Metazoa</taxon>
        <taxon>Spiralia</taxon>
        <taxon>Lophotrochozoa</taxon>
        <taxon>Mollusca</taxon>
        <taxon>Bivalvia</taxon>
        <taxon>Autobranchia</taxon>
        <taxon>Heteroconchia</taxon>
        <taxon>Euheterodonta</taxon>
        <taxon>Imparidentia</taxon>
        <taxon>Neoheterodontei</taxon>
        <taxon>Myida</taxon>
        <taxon>Dreissenoidea</taxon>
        <taxon>Dreissenidae</taxon>
        <taxon>Dreissena</taxon>
    </lineage>
</organism>
<dbReference type="EMBL" id="JAIWYP010000005">
    <property type="protein sequence ID" value="KAH3823791.1"/>
    <property type="molecule type" value="Genomic_DNA"/>
</dbReference>
<reference evidence="1" key="1">
    <citation type="journal article" date="2019" name="bioRxiv">
        <title>The Genome of the Zebra Mussel, Dreissena polymorpha: A Resource for Invasive Species Research.</title>
        <authorList>
            <person name="McCartney M.A."/>
            <person name="Auch B."/>
            <person name="Kono T."/>
            <person name="Mallez S."/>
            <person name="Zhang Y."/>
            <person name="Obille A."/>
            <person name="Becker A."/>
            <person name="Abrahante J.E."/>
            <person name="Garbe J."/>
            <person name="Badalamenti J.P."/>
            <person name="Herman A."/>
            <person name="Mangelson H."/>
            <person name="Liachko I."/>
            <person name="Sullivan S."/>
            <person name="Sone E.D."/>
            <person name="Koren S."/>
            <person name="Silverstein K.A.T."/>
            <person name="Beckman K.B."/>
            <person name="Gohl D.M."/>
        </authorList>
    </citation>
    <scope>NUCLEOTIDE SEQUENCE</scope>
    <source>
        <strain evidence="1">Duluth1</strain>
        <tissue evidence="1">Whole animal</tissue>
    </source>
</reference>
<evidence type="ECO:0000313" key="2">
    <source>
        <dbReference type="Proteomes" id="UP000828390"/>
    </source>
</evidence>
<keyword evidence="2" id="KW-1185">Reference proteome</keyword>